<reference evidence="8" key="1">
    <citation type="journal article" date="2019" name="Int. J. Syst. Evol. Microbiol.">
        <title>The Global Catalogue of Microorganisms (GCM) 10K type strain sequencing project: providing services to taxonomists for standard genome sequencing and annotation.</title>
        <authorList>
            <consortium name="The Broad Institute Genomics Platform"/>
            <consortium name="The Broad Institute Genome Sequencing Center for Infectious Disease"/>
            <person name="Wu L."/>
            <person name="Ma J."/>
        </authorList>
    </citation>
    <scope>NUCLEOTIDE SEQUENCE [LARGE SCALE GENOMIC DNA]</scope>
    <source>
        <strain evidence="8">CCM 8896</strain>
    </source>
</reference>
<comment type="caution">
    <text evidence="7">The sequence shown here is derived from an EMBL/GenBank/DDBJ whole genome shotgun (WGS) entry which is preliminary data.</text>
</comment>
<protein>
    <recommendedName>
        <fullName evidence="6">Ribosomal processing cysteine protease Prp</fullName>
    </recommendedName>
</protein>
<sequence>MISAHFFRNSDGNIERFRITGHADAGEYGQDIVCAAVSATAIGTTNSLENLAGIEPIITADEQNGGLLEVAVPLKIDKDKMLICQILLENLLGTLQSIETKYKDYIIVNRNNSEN</sequence>
<keyword evidence="4" id="KW-0788">Thiol protease</keyword>
<evidence type="ECO:0000256" key="1">
    <source>
        <dbReference type="ARBA" id="ARBA00022517"/>
    </source>
</evidence>
<evidence type="ECO:0000256" key="6">
    <source>
        <dbReference type="ARBA" id="ARBA00044538"/>
    </source>
</evidence>
<keyword evidence="8" id="KW-1185">Reference proteome</keyword>
<name>A0ABW4JC87_9LACO</name>
<dbReference type="CDD" id="cd16332">
    <property type="entry name" value="Prp-like"/>
    <property type="match status" value="1"/>
</dbReference>
<dbReference type="SUPFAM" id="SSF118010">
    <property type="entry name" value="TM1457-like"/>
    <property type="match status" value="1"/>
</dbReference>
<keyword evidence="3" id="KW-0378">Hydrolase</keyword>
<evidence type="ECO:0000256" key="4">
    <source>
        <dbReference type="ARBA" id="ARBA00022807"/>
    </source>
</evidence>
<organism evidence="7 8">
    <name type="scientific">Agrilactobacillus yilanensis</name>
    <dbReference type="NCBI Taxonomy" id="2485997"/>
    <lineage>
        <taxon>Bacteria</taxon>
        <taxon>Bacillati</taxon>
        <taxon>Bacillota</taxon>
        <taxon>Bacilli</taxon>
        <taxon>Lactobacillales</taxon>
        <taxon>Lactobacillaceae</taxon>
        <taxon>Agrilactobacillus</taxon>
    </lineage>
</organism>
<keyword evidence="1" id="KW-0690">Ribosome biogenesis</keyword>
<keyword evidence="2 7" id="KW-0645">Protease</keyword>
<dbReference type="Pfam" id="PF04327">
    <property type="entry name" value="Peptidase_Prp"/>
    <property type="match status" value="1"/>
</dbReference>
<evidence type="ECO:0000256" key="2">
    <source>
        <dbReference type="ARBA" id="ARBA00022670"/>
    </source>
</evidence>
<dbReference type="PANTHER" id="PTHR39178">
    <property type="entry name" value="HYPOTHETICAL RIBOSOME-ASSOCIATED PROTEIN"/>
    <property type="match status" value="1"/>
</dbReference>
<dbReference type="Gene3D" id="3.30.70.1490">
    <property type="entry name" value="Cysteine protease Prp"/>
    <property type="match status" value="1"/>
</dbReference>
<dbReference type="InterPro" id="IPR007422">
    <property type="entry name" value="Peptidase_Prp"/>
</dbReference>
<dbReference type="PANTHER" id="PTHR39178:SF1">
    <property type="entry name" value="RIBOSOMAL-PROCESSING CYSTEINE PROTEASE PRP"/>
    <property type="match status" value="1"/>
</dbReference>
<evidence type="ECO:0000256" key="3">
    <source>
        <dbReference type="ARBA" id="ARBA00022801"/>
    </source>
</evidence>
<accession>A0ABW4JC87</accession>
<dbReference type="GO" id="GO:0006508">
    <property type="term" value="P:proteolysis"/>
    <property type="evidence" value="ECO:0007669"/>
    <property type="project" value="UniProtKB-KW"/>
</dbReference>
<evidence type="ECO:0000256" key="5">
    <source>
        <dbReference type="ARBA" id="ARBA00044503"/>
    </source>
</evidence>
<dbReference type="GO" id="GO:0008233">
    <property type="term" value="F:peptidase activity"/>
    <property type="evidence" value="ECO:0007669"/>
    <property type="project" value="UniProtKB-KW"/>
</dbReference>
<dbReference type="Proteomes" id="UP001597267">
    <property type="component" value="Unassembled WGS sequence"/>
</dbReference>
<proteinExistence type="inferred from homology"/>
<dbReference type="InterPro" id="IPR036764">
    <property type="entry name" value="Peptidase_Prp_sf"/>
</dbReference>
<evidence type="ECO:0000313" key="8">
    <source>
        <dbReference type="Proteomes" id="UP001597267"/>
    </source>
</evidence>
<dbReference type="RefSeq" id="WP_125713119.1">
    <property type="nucleotide sequence ID" value="NZ_JBHTOP010000026.1"/>
</dbReference>
<dbReference type="EMBL" id="JBHTOP010000026">
    <property type="protein sequence ID" value="MFD1672790.1"/>
    <property type="molecule type" value="Genomic_DNA"/>
</dbReference>
<evidence type="ECO:0000313" key="7">
    <source>
        <dbReference type="EMBL" id="MFD1672790.1"/>
    </source>
</evidence>
<comment type="similarity">
    <text evidence="5">Belongs to the Prp family.</text>
</comment>
<gene>
    <name evidence="7" type="ORF">ACFQ5M_11825</name>
</gene>